<dbReference type="STRING" id="644352.J3P1G4"/>
<feature type="binding site" evidence="5">
    <location>
        <position position="287"/>
    </location>
    <ligand>
        <name>Fe cation</name>
        <dbReference type="ChEBI" id="CHEBI:24875"/>
        <note>catalytic</note>
    </ligand>
</feature>
<reference evidence="6" key="3">
    <citation type="submission" date="2010-09" db="EMBL/GenBank/DDBJ databases">
        <title>Annotation of Gaeumannomyces graminis var. tritici R3-111a-1.</title>
        <authorList>
            <consortium name="The Broad Institute Genome Sequencing Platform"/>
            <person name="Ma L.-J."/>
            <person name="Dead R."/>
            <person name="Young S.K."/>
            <person name="Zeng Q."/>
            <person name="Gargeya S."/>
            <person name="Fitzgerald M."/>
            <person name="Haas B."/>
            <person name="Abouelleil A."/>
            <person name="Alvarado L."/>
            <person name="Arachchi H.M."/>
            <person name="Berlin A."/>
            <person name="Brown A."/>
            <person name="Chapman S.B."/>
            <person name="Chen Z."/>
            <person name="Dunbar C."/>
            <person name="Freedman E."/>
            <person name="Gearin G."/>
            <person name="Gellesch M."/>
            <person name="Goldberg J."/>
            <person name="Griggs A."/>
            <person name="Gujja S."/>
            <person name="Heiman D."/>
            <person name="Howarth C."/>
            <person name="Larson L."/>
            <person name="Lui A."/>
            <person name="MacDonald P.J.P."/>
            <person name="Mehta T."/>
            <person name="Montmayeur A."/>
            <person name="Murphy C."/>
            <person name="Neiman D."/>
            <person name="Pearson M."/>
            <person name="Priest M."/>
            <person name="Roberts A."/>
            <person name="Saif S."/>
            <person name="Shea T."/>
            <person name="Shenoy N."/>
            <person name="Sisk P."/>
            <person name="Stolte C."/>
            <person name="Sykes S."/>
            <person name="Yandava C."/>
            <person name="Wortman J."/>
            <person name="Nusbaum C."/>
            <person name="Birren B."/>
        </authorList>
    </citation>
    <scope>NUCLEOTIDE SEQUENCE</scope>
    <source>
        <strain evidence="6">R3-111a-1</strain>
    </source>
</reference>
<dbReference type="VEuPathDB" id="FungiDB:GGTG_07361"/>
<comment type="similarity">
    <text evidence="1">Belongs to the carotenoid oxygenase family.</text>
</comment>
<reference evidence="7" key="4">
    <citation type="journal article" date="2015" name="G3 (Bethesda)">
        <title>Genome sequences of three phytopathogenic species of the Magnaporthaceae family of fungi.</title>
        <authorList>
            <person name="Okagaki L.H."/>
            <person name="Nunes C.C."/>
            <person name="Sailsbery J."/>
            <person name="Clay B."/>
            <person name="Brown D."/>
            <person name="John T."/>
            <person name="Oh Y."/>
            <person name="Young N."/>
            <person name="Fitzgerald M."/>
            <person name="Haas B.J."/>
            <person name="Zeng Q."/>
            <person name="Young S."/>
            <person name="Adiconis X."/>
            <person name="Fan L."/>
            <person name="Levin J.Z."/>
            <person name="Mitchell T.K."/>
            <person name="Okubara P.A."/>
            <person name="Farman M.L."/>
            <person name="Kohn L.M."/>
            <person name="Birren B."/>
            <person name="Ma L.-J."/>
            <person name="Dean R.A."/>
        </authorList>
    </citation>
    <scope>NUCLEOTIDE SEQUENCE</scope>
    <source>
        <strain evidence="7">R3-111a-1</strain>
    </source>
</reference>
<dbReference type="Pfam" id="PF03055">
    <property type="entry name" value="RPE65"/>
    <property type="match status" value="1"/>
</dbReference>
<dbReference type="GO" id="GO:0046872">
    <property type="term" value="F:metal ion binding"/>
    <property type="evidence" value="ECO:0007669"/>
    <property type="project" value="UniProtKB-KW"/>
</dbReference>
<dbReference type="PANTHER" id="PTHR10543:SF89">
    <property type="entry name" value="CAROTENOID 9,10(9',10')-CLEAVAGE DIOXYGENASE 1"/>
    <property type="match status" value="1"/>
</dbReference>
<organism evidence="6">
    <name type="scientific">Gaeumannomyces tritici (strain R3-111a-1)</name>
    <name type="common">Wheat and barley take-all root rot fungus</name>
    <name type="synonym">Gaeumannomyces graminis var. tritici</name>
    <dbReference type="NCBI Taxonomy" id="644352"/>
    <lineage>
        <taxon>Eukaryota</taxon>
        <taxon>Fungi</taxon>
        <taxon>Dikarya</taxon>
        <taxon>Ascomycota</taxon>
        <taxon>Pezizomycotina</taxon>
        <taxon>Sordariomycetes</taxon>
        <taxon>Sordariomycetidae</taxon>
        <taxon>Magnaporthales</taxon>
        <taxon>Magnaporthaceae</taxon>
        <taxon>Gaeumannomyces</taxon>
    </lineage>
</organism>
<feature type="binding site" evidence="5">
    <location>
        <position position="171"/>
    </location>
    <ligand>
        <name>Fe cation</name>
        <dbReference type="ChEBI" id="CHEBI:24875"/>
        <note>catalytic</note>
    </ligand>
</feature>
<sequence>MEFENLKSRWPLAYDLCGSALPCRIEGEVQDLVVYGEIPKEIDGTFYRVMTDPLVPPHPQNVPIDGDGTVSAFRFRDGRVDFKMRYVETERYLLERAANRHLFGLYRNPYTYHPCVRAAVDSTANTNVVLWAGRLLALKEGGLPYEVDPDTLDTLRYNPFGQVRAKTFTAHPKVDPYTNELVVFGYEATGLASDDIVIYTLDNDGVKRDEQWIKSPWVALIHDCAITPNWLVLVLWPFEANIERMKKGGHHWAYDYSKGATFIVVPRRASTPRPPGWAPDEKSRVYHWDNAMLGHTGGGWESPDGGTIYVQTTRASDNVFPWFPAEDGRVPAPDTKLDFARWSIDLTRPTGTRLPDPEVLVDRACEFPRVDERLHTRANDVLFLNVSVPKDGPTEPESGRDSDGPMYAHGLDGVAMHRYSTGEIRYFYAGPDSLAQEPIFIPRSEDAAEGDGWVMTLVERKAANRNDIVILDTRDFEHPIAVVQLPLHIKSQIHGNWVDYSQLKEGKLLVRNAVVQKISGQGALEPL</sequence>
<keyword evidence="4 5" id="KW-0408">Iron</keyword>
<keyword evidence="3" id="KW-0560">Oxidoreductase</keyword>
<dbReference type="EnsemblFungi" id="EJT77449">
    <property type="protein sequence ID" value="EJT77449"/>
    <property type="gene ID" value="GGTG_07361"/>
</dbReference>
<dbReference type="GO" id="GO:0016121">
    <property type="term" value="P:carotene catabolic process"/>
    <property type="evidence" value="ECO:0007669"/>
    <property type="project" value="TreeGrafter"/>
</dbReference>
<accession>J3P1G4</accession>
<evidence type="ECO:0000256" key="3">
    <source>
        <dbReference type="ARBA" id="ARBA00023002"/>
    </source>
</evidence>
<dbReference type="EMBL" id="GL385397">
    <property type="protein sequence ID" value="EJT77449.1"/>
    <property type="molecule type" value="Genomic_DNA"/>
</dbReference>
<dbReference type="InterPro" id="IPR004294">
    <property type="entry name" value="Carotenoid_Oase"/>
</dbReference>
<reference evidence="8" key="1">
    <citation type="submission" date="2010-07" db="EMBL/GenBank/DDBJ databases">
        <title>The genome sequence of Gaeumannomyces graminis var. tritici strain R3-111a-1.</title>
        <authorList>
            <consortium name="The Broad Institute Genome Sequencing Platform"/>
            <person name="Ma L.-J."/>
            <person name="Dead R."/>
            <person name="Young S."/>
            <person name="Zeng Q."/>
            <person name="Koehrsen M."/>
            <person name="Alvarado L."/>
            <person name="Berlin A."/>
            <person name="Chapman S.B."/>
            <person name="Chen Z."/>
            <person name="Freedman E."/>
            <person name="Gellesch M."/>
            <person name="Goldberg J."/>
            <person name="Griggs A."/>
            <person name="Gujja S."/>
            <person name="Heilman E.R."/>
            <person name="Heiman D."/>
            <person name="Hepburn T."/>
            <person name="Howarth C."/>
            <person name="Jen D."/>
            <person name="Larson L."/>
            <person name="Mehta T."/>
            <person name="Neiman D."/>
            <person name="Pearson M."/>
            <person name="Roberts A."/>
            <person name="Saif S."/>
            <person name="Shea T."/>
            <person name="Shenoy N."/>
            <person name="Sisk P."/>
            <person name="Stolte C."/>
            <person name="Sykes S."/>
            <person name="Walk T."/>
            <person name="White J."/>
            <person name="Yandava C."/>
            <person name="Haas B."/>
            <person name="Nusbaum C."/>
            <person name="Birren B."/>
        </authorList>
    </citation>
    <scope>NUCLEOTIDE SEQUENCE [LARGE SCALE GENOMIC DNA]</scope>
    <source>
        <strain evidence="8">R3-111a-1</strain>
    </source>
</reference>
<protein>
    <submittedName>
        <fullName evidence="6 7">Uncharacterized protein</fullName>
    </submittedName>
</protein>
<evidence type="ECO:0000256" key="2">
    <source>
        <dbReference type="ARBA" id="ARBA00022723"/>
    </source>
</evidence>
<keyword evidence="8" id="KW-1185">Reference proteome</keyword>
<comment type="cofactor">
    <cofactor evidence="5">
        <name>Fe(2+)</name>
        <dbReference type="ChEBI" id="CHEBI:29033"/>
    </cofactor>
    <text evidence="5">Binds 1 Fe(2+) ion per subunit.</text>
</comment>
<evidence type="ECO:0000313" key="6">
    <source>
        <dbReference type="EMBL" id="EJT77449.1"/>
    </source>
</evidence>
<name>J3P1G4_GAET3</name>
<dbReference type="OrthoDB" id="1069523at2759"/>
<dbReference type="GO" id="GO:0010436">
    <property type="term" value="F:carotenoid dioxygenase activity"/>
    <property type="evidence" value="ECO:0007669"/>
    <property type="project" value="TreeGrafter"/>
</dbReference>
<evidence type="ECO:0000313" key="8">
    <source>
        <dbReference type="Proteomes" id="UP000006039"/>
    </source>
</evidence>
<proteinExistence type="inferred from homology"/>
<evidence type="ECO:0000256" key="4">
    <source>
        <dbReference type="ARBA" id="ARBA00023004"/>
    </source>
</evidence>
<dbReference type="AlphaFoldDB" id="J3P1G4"/>
<dbReference type="HOGENOM" id="CLU_016472_6_2_1"/>
<evidence type="ECO:0000256" key="1">
    <source>
        <dbReference type="ARBA" id="ARBA00006787"/>
    </source>
</evidence>
<dbReference type="eggNOG" id="KOG1285">
    <property type="taxonomic scope" value="Eukaryota"/>
</dbReference>
<dbReference type="PANTHER" id="PTHR10543">
    <property type="entry name" value="BETA-CAROTENE DIOXYGENASE"/>
    <property type="match status" value="1"/>
</dbReference>
<reference evidence="7" key="5">
    <citation type="submission" date="2018-04" db="UniProtKB">
        <authorList>
            <consortium name="EnsemblFungi"/>
        </authorList>
    </citation>
    <scope>IDENTIFICATION</scope>
    <source>
        <strain evidence="7">R3-111a-1</strain>
    </source>
</reference>
<gene>
    <name evidence="7" type="primary">20347819</name>
    <name evidence="6" type="ORF">GGTG_07361</name>
</gene>
<dbReference type="RefSeq" id="XP_009223449.1">
    <property type="nucleotide sequence ID" value="XM_009225185.1"/>
</dbReference>
<dbReference type="GeneID" id="20347819"/>
<evidence type="ECO:0000313" key="7">
    <source>
        <dbReference type="EnsemblFungi" id="EJT77449"/>
    </source>
</evidence>
<evidence type="ECO:0000256" key="5">
    <source>
        <dbReference type="PIRSR" id="PIRSR604294-1"/>
    </source>
</evidence>
<reference evidence="6" key="2">
    <citation type="submission" date="2010-07" db="EMBL/GenBank/DDBJ databases">
        <authorList>
            <consortium name="The Broad Institute Genome Sequencing Platform"/>
            <consortium name="Broad Institute Genome Sequencing Center for Infectious Disease"/>
            <person name="Ma L.-J."/>
            <person name="Dead R."/>
            <person name="Young S."/>
            <person name="Zeng Q."/>
            <person name="Koehrsen M."/>
            <person name="Alvarado L."/>
            <person name="Berlin A."/>
            <person name="Chapman S.B."/>
            <person name="Chen Z."/>
            <person name="Freedman E."/>
            <person name="Gellesch M."/>
            <person name="Goldberg J."/>
            <person name="Griggs A."/>
            <person name="Gujja S."/>
            <person name="Heilman E.R."/>
            <person name="Heiman D."/>
            <person name="Hepburn T."/>
            <person name="Howarth C."/>
            <person name="Jen D."/>
            <person name="Larson L."/>
            <person name="Mehta T."/>
            <person name="Neiman D."/>
            <person name="Pearson M."/>
            <person name="Roberts A."/>
            <person name="Saif S."/>
            <person name="Shea T."/>
            <person name="Shenoy N."/>
            <person name="Sisk P."/>
            <person name="Stolte C."/>
            <person name="Sykes S."/>
            <person name="Walk T."/>
            <person name="White J."/>
            <person name="Yandava C."/>
            <person name="Haas B."/>
            <person name="Nusbaum C."/>
            <person name="Birren B."/>
        </authorList>
    </citation>
    <scope>NUCLEOTIDE SEQUENCE</scope>
    <source>
        <strain evidence="6">R3-111a-1</strain>
    </source>
</reference>
<dbReference type="Proteomes" id="UP000006039">
    <property type="component" value="Unassembled WGS sequence"/>
</dbReference>
<feature type="binding site" evidence="5">
    <location>
        <position position="222"/>
    </location>
    <ligand>
        <name>Fe cation</name>
        <dbReference type="ChEBI" id="CHEBI:24875"/>
        <note>catalytic</note>
    </ligand>
</feature>
<keyword evidence="2 5" id="KW-0479">Metal-binding</keyword>
<feature type="binding site" evidence="5">
    <location>
        <position position="494"/>
    </location>
    <ligand>
        <name>Fe cation</name>
        <dbReference type="ChEBI" id="CHEBI:24875"/>
        <note>catalytic</note>
    </ligand>
</feature>